<reference evidence="2" key="1">
    <citation type="submission" date="2018-05" db="EMBL/GenBank/DDBJ databases">
        <authorList>
            <person name="Lanie J.A."/>
            <person name="Ng W.-L."/>
            <person name="Kazmierczak K.M."/>
            <person name="Andrzejewski T.M."/>
            <person name="Davidsen T.M."/>
            <person name="Wayne K.J."/>
            <person name="Tettelin H."/>
            <person name="Glass J.I."/>
            <person name="Rusch D."/>
            <person name="Podicherti R."/>
            <person name="Tsui H.-C.T."/>
            <person name="Winkler M.E."/>
        </authorList>
    </citation>
    <scope>NUCLEOTIDE SEQUENCE</scope>
</reference>
<dbReference type="Pfam" id="PF16798">
    <property type="entry name" value="DUF5069"/>
    <property type="match status" value="1"/>
</dbReference>
<evidence type="ECO:0000259" key="1">
    <source>
        <dbReference type="Pfam" id="PF16798"/>
    </source>
</evidence>
<evidence type="ECO:0000313" key="2">
    <source>
        <dbReference type="EMBL" id="SVD39704.1"/>
    </source>
</evidence>
<dbReference type="InterPro" id="IPR031849">
    <property type="entry name" value="DUF5069"/>
</dbReference>
<gene>
    <name evidence="2" type="ORF">METZ01_LOCUS392558</name>
</gene>
<dbReference type="AlphaFoldDB" id="A0A382UZN4"/>
<accession>A0A382UZN4</accession>
<sequence>RLKRFFMMDANAEVNEQEEGPNGAILRDLPSPYQAHPNGLLHLPRFIAKIRKHLAGELPKSYQRNFTKGFDGFLCLHLGIDPQDVVALVRQSENEAELEARLNEIFPDDVRAHEWNRKVVQMGMSQMGREKLDEVKQDMGIPERDDLISFADVIEYDEGRIS</sequence>
<feature type="domain" description="DUF5069" evidence="1">
    <location>
        <begin position="36"/>
        <end position="160"/>
    </location>
</feature>
<organism evidence="2">
    <name type="scientific">marine metagenome</name>
    <dbReference type="NCBI Taxonomy" id="408172"/>
    <lineage>
        <taxon>unclassified sequences</taxon>
        <taxon>metagenomes</taxon>
        <taxon>ecological metagenomes</taxon>
    </lineage>
</organism>
<proteinExistence type="predicted"/>
<protein>
    <recommendedName>
        <fullName evidence="1">DUF5069 domain-containing protein</fullName>
    </recommendedName>
</protein>
<dbReference type="EMBL" id="UINC01148042">
    <property type="protein sequence ID" value="SVD39704.1"/>
    <property type="molecule type" value="Genomic_DNA"/>
</dbReference>
<name>A0A382UZN4_9ZZZZ</name>
<feature type="non-terminal residue" evidence="2">
    <location>
        <position position="1"/>
    </location>
</feature>